<protein>
    <submittedName>
        <fullName evidence="2">Uncharacterized protein</fullName>
    </submittedName>
</protein>
<reference evidence="2 3" key="1">
    <citation type="journal article" date="2013" name="Mar. Genomics">
        <title>Expression of sulfatases in Rhodopirellula baltica and the diversity of sulfatases in the genus Rhodopirellula.</title>
        <authorList>
            <person name="Wegner C.E."/>
            <person name="Richter-Heitmann T."/>
            <person name="Klindworth A."/>
            <person name="Klockow C."/>
            <person name="Richter M."/>
            <person name="Achstetter T."/>
            <person name="Glockner F.O."/>
            <person name="Harder J."/>
        </authorList>
    </citation>
    <scope>NUCLEOTIDE SEQUENCE [LARGE SCALE GENOMIC DNA]</scope>
    <source>
        <strain evidence="2 3">WH47</strain>
    </source>
</reference>
<feature type="region of interest" description="Disordered" evidence="1">
    <location>
        <begin position="1"/>
        <end position="41"/>
    </location>
</feature>
<comment type="caution">
    <text evidence="2">The sequence shown here is derived from an EMBL/GenBank/DDBJ whole genome shotgun (WGS) entry which is preliminary data.</text>
</comment>
<sequence>MNAKRPESQRRDGRERSMTDPQENVGCDVNASMHVPKSFYA</sequence>
<organism evidence="2 3">
    <name type="scientific">Rhodopirellula baltica WH47</name>
    <dbReference type="NCBI Taxonomy" id="991778"/>
    <lineage>
        <taxon>Bacteria</taxon>
        <taxon>Pseudomonadati</taxon>
        <taxon>Planctomycetota</taxon>
        <taxon>Planctomycetia</taxon>
        <taxon>Pirellulales</taxon>
        <taxon>Pirellulaceae</taxon>
        <taxon>Rhodopirellula</taxon>
    </lineage>
</organism>
<dbReference type="PATRIC" id="fig|991778.3.peg.6214"/>
<evidence type="ECO:0000313" key="2">
    <source>
        <dbReference type="EMBL" id="EGF24215.1"/>
    </source>
</evidence>
<dbReference type="AlphaFoldDB" id="F2B1L1"/>
<accession>F2B1L1</accession>
<evidence type="ECO:0000256" key="1">
    <source>
        <dbReference type="SAM" id="MobiDB-lite"/>
    </source>
</evidence>
<feature type="compositionally biased region" description="Basic and acidic residues" evidence="1">
    <location>
        <begin position="1"/>
        <end position="18"/>
    </location>
</feature>
<proteinExistence type="predicted"/>
<name>F2B1L1_RHOBT</name>
<evidence type="ECO:0000313" key="3">
    <source>
        <dbReference type="Proteomes" id="UP000006222"/>
    </source>
</evidence>
<dbReference type="EMBL" id="AFAR01000305">
    <property type="protein sequence ID" value="EGF24215.1"/>
    <property type="molecule type" value="Genomic_DNA"/>
</dbReference>
<gene>
    <name evidence="2" type="ORF">RBWH47_02713</name>
</gene>
<dbReference type="Proteomes" id="UP000006222">
    <property type="component" value="Unassembled WGS sequence"/>
</dbReference>